<comment type="caution">
    <text evidence="5">The sequence shown here is derived from an EMBL/GenBank/DDBJ whole genome shotgun (WGS) entry which is preliminary data.</text>
</comment>
<dbReference type="InterPro" id="IPR015813">
    <property type="entry name" value="Pyrv/PenolPyrv_kinase-like_dom"/>
</dbReference>
<evidence type="ECO:0000313" key="5">
    <source>
        <dbReference type="EMBL" id="PRX40602.1"/>
    </source>
</evidence>
<dbReference type="AlphaFoldDB" id="A0A2T0LEQ7"/>
<keyword evidence="6" id="KW-1185">Reference proteome</keyword>
<comment type="similarity">
    <text evidence="1">Belongs to the HpcH/HpaI aldolase family.</text>
</comment>
<dbReference type="SUPFAM" id="SSF51621">
    <property type="entry name" value="Phosphoenolpyruvate/pyruvate domain"/>
    <property type="match status" value="1"/>
</dbReference>
<accession>A0A2T0LEQ7</accession>
<dbReference type="GO" id="GO:0016832">
    <property type="term" value="F:aldehyde-lyase activity"/>
    <property type="evidence" value="ECO:0007669"/>
    <property type="project" value="TreeGrafter"/>
</dbReference>
<dbReference type="GO" id="GO:0046872">
    <property type="term" value="F:metal ion binding"/>
    <property type="evidence" value="ECO:0007669"/>
    <property type="project" value="UniProtKB-KW"/>
</dbReference>
<evidence type="ECO:0000256" key="2">
    <source>
        <dbReference type="ARBA" id="ARBA00022723"/>
    </source>
</evidence>
<dbReference type="Proteomes" id="UP000237797">
    <property type="component" value="Unassembled WGS sequence"/>
</dbReference>
<proteinExistence type="inferred from homology"/>
<keyword evidence="3" id="KW-0456">Lyase</keyword>
<dbReference type="OrthoDB" id="86160at2"/>
<sequence>MLKETLASKNAVFGTWIRIPHPMVVEAIASAGFDFVHLDQEHGPIGTAELDQLILAAKASGIPAVVRVPGKDGTRIGRTLDLGAEGVIIPHVTSGEDVRSIVRAGRFHPSGMRGVAGGCRADGYGTLPFVEVSEAAERRSILAVQIESKEAVERLDEILDASGDSVDVFYIGPADLSQSLGIPCQFDHPLLSETIRQITERLRSCGKTVGIHAPTVTHGVEYAKMGIRYITCSMDIVLLASRAEALAAEWREALKSLR</sequence>
<evidence type="ECO:0000256" key="1">
    <source>
        <dbReference type="ARBA" id="ARBA00005568"/>
    </source>
</evidence>
<feature type="domain" description="HpcH/HpaI aldolase/citrate lyase" evidence="4">
    <location>
        <begin position="14"/>
        <end position="213"/>
    </location>
</feature>
<dbReference type="PANTHER" id="PTHR30502">
    <property type="entry name" value="2-KETO-3-DEOXY-L-RHAMNONATE ALDOLASE"/>
    <property type="match status" value="1"/>
</dbReference>
<dbReference type="GO" id="GO:0005737">
    <property type="term" value="C:cytoplasm"/>
    <property type="evidence" value="ECO:0007669"/>
    <property type="project" value="TreeGrafter"/>
</dbReference>
<gene>
    <name evidence="5" type="ORF">CLV97_11280</name>
</gene>
<keyword evidence="2" id="KW-0479">Metal-binding</keyword>
<name>A0A2T0LEQ7_9BACL</name>
<dbReference type="InterPro" id="IPR050251">
    <property type="entry name" value="HpcH-HpaI_aldolase"/>
</dbReference>
<dbReference type="InterPro" id="IPR040442">
    <property type="entry name" value="Pyrv_kinase-like_dom_sf"/>
</dbReference>
<dbReference type="RefSeq" id="WP_106345204.1">
    <property type="nucleotide sequence ID" value="NZ_PVNE01000012.1"/>
</dbReference>
<dbReference type="Gene3D" id="3.20.20.60">
    <property type="entry name" value="Phosphoenolpyruvate-binding domains"/>
    <property type="match status" value="1"/>
</dbReference>
<evidence type="ECO:0000259" key="4">
    <source>
        <dbReference type="Pfam" id="PF03328"/>
    </source>
</evidence>
<dbReference type="InterPro" id="IPR005000">
    <property type="entry name" value="Aldolase/citrate-lyase_domain"/>
</dbReference>
<dbReference type="Pfam" id="PF03328">
    <property type="entry name" value="HpcH_HpaI"/>
    <property type="match status" value="1"/>
</dbReference>
<protein>
    <submittedName>
        <fullName evidence="5">4-hydroxy-2-oxoheptanedioate aldolase</fullName>
    </submittedName>
</protein>
<organism evidence="5 6">
    <name type="scientific">Planifilum fimeticola</name>
    <dbReference type="NCBI Taxonomy" id="201975"/>
    <lineage>
        <taxon>Bacteria</taxon>
        <taxon>Bacillati</taxon>
        <taxon>Bacillota</taxon>
        <taxon>Bacilli</taxon>
        <taxon>Bacillales</taxon>
        <taxon>Thermoactinomycetaceae</taxon>
        <taxon>Planifilum</taxon>
    </lineage>
</organism>
<dbReference type="PANTHER" id="PTHR30502:SF0">
    <property type="entry name" value="PHOSPHOENOLPYRUVATE CARBOXYLASE FAMILY PROTEIN"/>
    <property type="match status" value="1"/>
</dbReference>
<evidence type="ECO:0000256" key="3">
    <source>
        <dbReference type="ARBA" id="ARBA00023239"/>
    </source>
</evidence>
<dbReference type="EMBL" id="PVNE01000012">
    <property type="protein sequence ID" value="PRX40602.1"/>
    <property type="molecule type" value="Genomic_DNA"/>
</dbReference>
<evidence type="ECO:0000313" key="6">
    <source>
        <dbReference type="Proteomes" id="UP000237797"/>
    </source>
</evidence>
<reference evidence="5 6" key="1">
    <citation type="submission" date="2018-03" db="EMBL/GenBank/DDBJ databases">
        <title>Genomic Encyclopedia of Archaeal and Bacterial Type Strains, Phase II (KMG-II): from individual species to whole genera.</title>
        <authorList>
            <person name="Goeker M."/>
        </authorList>
    </citation>
    <scope>NUCLEOTIDE SEQUENCE [LARGE SCALE GENOMIC DNA]</scope>
    <source>
        <strain evidence="5 6">DSM 44946</strain>
    </source>
</reference>